<proteinExistence type="predicted"/>
<keyword evidence="3" id="KW-1185">Reference proteome</keyword>
<feature type="region of interest" description="Disordered" evidence="1">
    <location>
        <begin position="1"/>
        <end position="36"/>
    </location>
</feature>
<protein>
    <submittedName>
        <fullName evidence="2">Uncharacterized protein</fullName>
    </submittedName>
</protein>
<dbReference type="Proteomes" id="UP000485058">
    <property type="component" value="Unassembled WGS sequence"/>
</dbReference>
<accession>A0A699YGD9</accession>
<dbReference type="EMBL" id="BLLF01000220">
    <property type="protein sequence ID" value="GFH09260.1"/>
    <property type="molecule type" value="Genomic_DNA"/>
</dbReference>
<gene>
    <name evidence="2" type="ORF">HaLaN_04368</name>
</gene>
<sequence length="63" mass="6946">MEPMTQQQHTSGWTPLVAGQYEMPTDGSDPFAGIEEGEGDISGIIQFWRSIINELQAAGGWFM</sequence>
<evidence type="ECO:0000313" key="3">
    <source>
        <dbReference type="Proteomes" id="UP000485058"/>
    </source>
</evidence>
<comment type="caution">
    <text evidence="2">The sequence shown here is derived from an EMBL/GenBank/DDBJ whole genome shotgun (WGS) entry which is preliminary data.</text>
</comment>
<evidence type="ECO:0000313" key="2">
    <source>
        <dbReference type="EMBL" id="GFH09260.1"/>
    </source>
</evidence>
<evidence type="ECO:0000256" key="1">
    <source>
        <dbReference type="SAM" id="MobiDB-lite"/>
    </source>
</evidence>
<dbReference type="AlphaFoldDB" id="A0A699YGD9"/>
<feature type="compositionally biased region" description="Polar residues" evidence="1">
    <location>
        <begin position="1"/>
        <end position="13"/>
    </location>
</feature>
<name>A0A699YGD9_HAELA</name>
<reference evidence="2 3" key="1">
    <citation type="submission" date="2020-02" db="EMBL/GenBank/DDBJ databases">
        <title>Draft genome sequence of Haematococcus lacustris strain NIES-144.</title>
        <authorList>
            <person name="Morimoto D."/>
            <person name="Nakagawa S."/>
            <person name="Yoshida T."/>
            <person name="Sawayama S."/>
        </authorList>
    </citation>
    <scope>NUCLEOTIDE SEQUENCE [LARGE SCALE GENOMIC DNA]</scope>
    <source>
        <strain evidence="2 3">NIES-144</strain>
    </source>
</reference>
<organism evidence="2 3">
    <name type="scientific">Haematococcus lacustris</name>
    <name type="common">Green alga</name>
    <name type="synonym">Haematococcus pluvialis</name>
    <dbReference type="NCBI Taxonomy" id="44745"/>
    <lineage>
        <taxon>Eukaryota</taxon>
        <taxon>Viridiplantae</taxon>
        <taxon>Chlorophyta</taxon>
        <taxon>core chlorophytes</taxon>
        <taxon>Chlorophyceae</taxon>
        <taxon>CS clade</taxon>
        <taxon>Chlamydomonadales</taxon>
        <taxon>Haematococcaceae</taxon>
        <taxon>Haematococcus</taxon>
    </lineage>
</organism>